<evidence type="ECO:0000313" key="1">
    <source>
        <dbReference type="EMBL" id="SNZ19209.1"/>
    </source>
</evidence>
<reference evidence="1 2" key="1">
    <citation type="submission" date="2017-09" db="EMBL/GenBank/DDBJ databases">
        <authorList>
            <person name="Ehlers B."/>
            <person name="Leendertz F.H."/>
        </authorList>
    </citation>
    <scope>NUCLEOTIDE SEQUENCE [LARGE SCALE GENOMIC DNA]</scope>
    <source>
        <strain evidence="1 2">DSM 18289</strain>
    </source>
</reference>
<keyword evidence="2" id="KW-1185">Reference proteome</keyword>
<dbReference type="RefSeq" id="WP_097153567.1">
    <property type="nucleotide sequence ID" value="NZ_OBEL01000002.1"/>
</dbReference>
<dbReference type="PANTHER" id="PTHR36932:SF1">
    <property type="entry name" value="CAPSULAR POLYSACCHARIDE BIOSYNTHESIS PROTEIN"/>
    <property type="match status" value="1"/>
</dbReference>
<dbReference type="NCBIfam" id="TIGR02304">
    <property type="entry name" value="aden_form_hyp"/>
    <property type="match status" value="1"/>
</dbReference>
<name>A0A285PBV2_9HYPH</name>
<organism evidence="1 2">
    <name type="scientific">Cohaesibacter gelatinilyticus</name>
    <dbReference type="NCBI Taxonomy" id="372072"/>
    <lineage>
        <taxon>Bacteria</taxon>
        <taxon>Pseudomonadati</taxon>
        <taxon>Pseudomonadota</taxon>
        <taxon>Alphaproteobacteria</taxon>
        <taxon>Hyphomicrobiales</taxon>
        <taxon>Cohaesibacteraceae</taxon>
    </lineage>
</organism>
<dbReference type="PANTHER" id="PTHR36932">
    <property type="entry name" value="CAPSULAR POLYSACCHARIDE BIOSYNTHESIS PROTEIN"/>
    <property type="match status" value="1"/>
</dbReference>
<dbReference type="InterPro" id="IPR053158">
    <property type="entry name" value="CapK_Type1_Caps_Biosynth"/>
</dbReference>
<dbReference type="EMBL" id="OBEL01000002">
    <property type="protein sequence ID" value="SNZ19209.1"/>
    <property type="molecule type" value="Genomic_DNA"/>
</dbReference>
<dbReference type="OrthoDB" id="580775at2"/>
<evidence type="ECO:0000313" key="2">
    <source>
        <dbReference type="Proteomes" id="UP000219439"/>
    </source>
</evidence>
<proteinExistence type="predicted"/>
<dbReference type="AlphaFoldDB" id="A0A285PBV2"/>
<accession>A0A285PBV2</accession>
<sequence>MKGLPETASAFVQTLWLNRRGMSRTAFKQWQQKQLSRWLQQDLPKVNFYQNHPASLDALPIIDKAIVMENFERFNQGRITQEEGWQILQEGGRFGTVNIGVSTGTSGNRTLYAITQKEQYRWLGTMLAKTIPGFLFEPERVAIILPQNSALYETANQTKRIQLRFYGLLDGMETWYDDLLAFQPTTIVAPPRMLRHLADLNAPISPRRLYAGGETLDPLDKARIEAYFSQTLGQIYMASEGLFAVTCRHNRLHLTEDANVFEFEPVTGNLVSPLITSFRRSYQIMARYRINDLLRLSDEQCPCGSPLQVIEEVIGRMDDTYQFTRSDGSMLLITPDILRTTILDASRAIEDFRLIRQENGRIELWLHQDLPKAEGNVAKKALEALFVKRGHSHEVHLIFEKLPFETSRKLRRVEWRQGGKA</sequence>
<dbReference type="SUPFAM" id="SSF56801">
    <property type="entry name" value="Acetyl-CoA synthetase-like"/>
    <property type="match status" value="1"/>
</dbReference>
<dbReference type="Proteomes" id="UP000219439">
    <property type="component" value="Unassembled WGS sequence"/>
</dbReference>
<dbReference type="InterPro" id="IPR042099">
    <property type="entry name" value="ANL_N_sf"/>
</dbReference>
<gene>
    <name evidence="1" type="ORF">SAMN06265368_2289</name>
</gene>
<dbReference type="Gene3D" id="3.40.50.12780">
    <property type="entry name" value="N-terminal domain of ligase-like"/>
    <property type="match status" value="1"/>
</dbReference>
<dbReference type="InterPro" id="IPR012685">
    <property type="entry name" value="CHP02304_F390_synth-rel"/>
</dbReference>
<protein>
    <submittedName>
        <fullName evidence="1">Putative adenylate-forming enzyme</fullName>
    </submittedName>
</protein>